<name>T1BWM0_9ZZZZ</name>
<dbReference type="Pfam" id="PF02566">
    <property type="entry name" value="OsmC"/>
    <property type="match status" value="1"/>
</dbReference>
<dbReference type="InterPro" id="IPR052707">
    <property type="entry name" value="OsmC_Ohr_Peroxiredoxin"/>
</dbReference>
<proteinExistence type="predicted"/>
<dbReference type="InterPro" id="IPR015946">
    <property type="entry name" value="KH_dom-like_a/b"/>
</dbReference>
<reference evidence="3" key="1">
    <citation type="submission" date="2013-08" db="EMBL/GenBank/DDBJ databases">
        <authorList>
            <person name="Mendez C."/>
            <person name="Richter M."/>
            <person name="Ferrer M."/>
            <person name="Sanchez J."/>
        </authorList>
    </citation>
    <scope>NUCLEOTIDE SEQUENCE</scope>
</reference>
<organism evidence="3">
    <name type="scientific">mine drainage metagenome</name>
    <dbReference type="NCBI Taxonomy" id="410659"/>
    <lineage>
        <taxon>unclassified sequences</taxon>
        <taxon>metagenomes</taxon>
        <taxon>ecological metagenomes</taxon>
    </lineage>
</organism>
<dbReference type="PANTHER" id="PTHR42830">
    <property type="entry name" value="OSMOTICALLY INDUCIBLE FAMILY PROTEIN"/>
    <property type="match status" value="1"/>
</dbReference>
<reference evidence="3" key="2">
    <citation type="journal article" date="2014" name="ISME J.">
        <title>Microbial stratification in low pH oxic and suboxic macroscopic growths along an acid mine drainage.</title>
        <authorList>
            <person name="Mendez-Garcia C."/>
            <person name="Mesa V."/>
            <person name="Sprenger R.R."/>
            <person name="Richter M."/>
            <person name="Diez M.S."/>
            <person name="Solano J."/>
            <person name="Bargiela R."/>
            <person name="Golyshina O.V."/>
            <person name="Manteca A."/>
            <person name="Ramos J.L."/>
            <person name="Gallego J.R."/>
            <person name="Llorente I."/>
            <person name="Martins Dos Santos V.A."/>
            <person name="Jensen O.N."/>
            <person name="Pelaez A.I."/>
            <person name="Sanchez J."/>
            <person name="Ferrer M."/>
        </authorList>
    </citation>
    <scope>NUCLEOTIDE SEQUENCE</scope>
</reference>
<dbReference type="EMBL" id="AUZY01012342">
    <property type="protein sequence ID" value="EQD30361.1"/>
    <property type="molecule type" value="Genomic_DNA"/>
</dbReference>
<dbReference type="SUPFAM" id="SSF82784">
    <property type="entry name" value="OsmC-like"/>
    <property type="match status" value="1"/>
</dbReference>
<evidence type="ECO:0000313" key="3">
    <source>
        <dbReference type="EMBL" id="EQD74292.1"/>
    </source>
</evidence>
<evidence type="ECO:0000256" key="1">
    <source>
        <dbReference type="SAM" id="MobiDB-lite"/>
    </source>
</evidence>
<dbReference type="Gene3D" id="3.30.300.20">
    <property type="match status" value="1"/>
</dbReference>
<dbReference type="AlphaFoldDB" id="T1BWM0"/>
<feature type="region of interest" description="Disordered" evidence="1">
    <location>
        <begin position="152"/>
        <end position="174"/>
    </location>
</feature>
<comment type="caution">
    <text evidence="3">The sequence shown here is derived from an EMBL/GenBank/DDBJ whole genome shotgun (WGS) entry which is preliminary data.</text>
</comment>
<dbReference type="EMBL" id="AUZX01003301">
    <property type="protein sequence ID" value="EQD74292.1"/>
    <property type="molecule type" value="Genomic_DNA"/>
</dbReference>
<dbReference type="PANTHER" id="PTHR42830:SF2">
    <property type="entry name" value="OSMC_OHR FAMILY PROTEIN"/>
    <property type="match status" value="1"/>
</dbReference>
<accession>T1BWM0</accession>
<protein>
    <submittedName>
        <fullName evidence="3">OsmC family protein</fullName>
    </submittedName>
</protein>
<dbReference type="InterPro" id="IPR036102">
    <property type="entry name" value="OsmC/Ohrsf"/>
</dbReference>
<gene>
    <name evidence="3" type="ORF">B1A_04536</name>
    <name evidence="2" type="ORF">B1B_18444</name>
</gene>
<evidence type="ECO:0000313" key="2">
    <source>
        <dbReference type="EMBL" id="EQD30361.1"/>
    </source>
</evidence>
<dbReference type="InterPro" id="IPR003718">
    <property type="entry name" value="OsmC/Ohr_fam"/>
</dbReference>
<sequence>MTHYYRAIVRWTGNRGTGTSAYREYGREHLIAFEGKPELPGSSDPNFRGDRSRYNPEELLVASLSACHMLWYLHLCAESDIVVEAYSDEANGTMETAPDGSGRFVLVTLHPTITIRRGSPDRARELHTRAHQMCFIANSVNFPVRCEPTVRPVSQADGQGAHADGPEPPGPKGS</sequence>